<dbReference type="Gene3D" id="3.30.950.10">
    <property type="entry name" value="Methyltransferase, Cobalt-precorrin-4 Transmethylase, Domain 2"/>
    <property type="match status" value="1"/>
</dbReference>
<evidence type="ECO:0000259" key="10">
    <source>
        <dbReference type="Pfam" id="PF00590"/>
    </source>
</evidence>
<feature type="non-terminal residue" evidence="11">
    <location>
        <position position="1"/>
    </location>
</feature>
<dbReference type="Pfam" id="PF00590">
    <property type="entry name" value="TP_methylase"/>
    <property type="match status" value="1"/>
</dbReference>
<dbReference type="GO" id="GO:0032259">
    <property type="term" value="P:methylation"/>
    <property type="evidence" value="ECO:0007669"/>
    <property type="project" value="UniProtKB-KW"/>
</dbReference>
<dbReference type="InterPro" id="IPR014776">
    <property type="entry name" value="4pyrrole_Mease_sub2"/>
</dbReference>
<comment type="caution">
    <text evidence="11">The sequence shown here is derived from an EMBL/GenBank/DDBJ whole genome shotgun (WGS) entry which is preliminary data.</text>
</comment>
<dbReference type="FunFam" id="3.30.950.10:FF:000001">
    <property type="entry name" value="Siroheme synthase"/>
    <property type="match status" value="1"/>
</dbReference>
<dbReference type="GO" id="GO:0019354">
    <property type="term" value="P:siroheme biosynthetic process"/>
    <property type="evidence" value="ECO:0007669"/>
    <property type="project" value="UniProtKB-UniPathway"/>
</dbReference>
<organism evidence="11 12">
    <name type="scientific">Vibrio parahaemolyticus</name>
    <dbReference type="NCBI Taxonomy" id="670"/>
    <lineage>
        <taxon>Bacteria</taxon>
        <taxon>Pseudomonadati</taxon>
        <taxon>Pseudomonadota</taxon>
        <taxon>Gammaproteobacteria</taxon>
        <taxon>Vibrionales</taxon>
        <taxon>Vibrionaceae</taxon>
        <taxon>Vibrio</taxon>
    </lineage>
</organism>
<dbReference type="PROSITE" id="PS00840">
    <property type="entry name" value="SUMT_2"/>
    <property type="match status" value="1"/>
</dbReference>
<dbReference type="STRING" id="670.ACZ92_22625"/>
<keyword evidence="6" id="KW-0627">Porphyrin biosynthesis</keyword>
<protein>
    <recommendedName>
        <fullName evidence="2">uroporphyrinogen-III C-methyltransferase</fullName>
        <ecNumber evidence="2">2.1.1.107</ecNumber>
    </recommendedName>
</protein>
<accession>A0A227JG55</accession>
<evidence type="ECO:0000256" key="5">
    <source>
        <dbReference type="ARBA" id="ARBA00022691"/>
    </source>
</evidence>
<dbReference type="InterPro" id="IPR050161">
    <property type="entry name" value="Siro_Cobalamin_biosynth"/>
</dbReference>
<keyword evidence="5" id="KW-0949">S-adenosyl-L-methionine</keyword>
<evidence type="ECO:0000256" key="7">
    <source>
        <dbReference type="ARBA" id="ARBA00025705"/>
    </source>
</evidence>
<dbReference type="UniPathway" id="UPA00262">
    <property type="reaction ID" value="UER00211"/>
</dbReference>
<dbReference type="InterPro" id="IPR003043">
    <property type="entry name" value="Uropor_MeTrfase_CS"/>
</dbReference>
<dbReference type="PANTHER" id="PTHR45790">
    <property type="entry name" value="SIROHEME SYNTHASE-RELATED"/>
    <property type="match status" value="1"/>
</dbReference>
<keyword evidence="4 9" id="KW-0808">Transferase</keyword>
<dbReference type="PANTHER" id="PTHR45790:SF3">
    <property type="entry name" value="S-ADENOSYL-L-METHIONINE-DEPENDENT UROPORPHYRINOGEN III METHYLTRANSFERASE, CHLOROPLASTIC"/>
    <property type="match status" value="1"/>
</dbReference>
<comment type="pathway">
    <text evidence="7">Porphyrin-containing compound metabolism; siroheme biosynthesis; precorrin-2 from uroporphyrinogen III: step 1/1.</text>
</comment>
<reference evidence="11 12" key="1">
    <citation type="journal article" date="2017" name="Appl. Environ. Microbiol.">
        <title>Parallel evolution of two clades of a major Atlantic endemic Vibrio parahaemolyticus pathogen lineage by independent acquisition of related pathogenicity islands.</title>
        <authorList>
            <person name="Xu F."/>
            <person name="Gonzalez-Escalona N."/>
            <person name="Drees K.P."/>
            <person name="Sebra R.P."/>
            <person name="Cooper V.S."/>
            <person name="Jones S.H."/>
            <person name="Whistler C.A."/>
        </authorList>
    </citation>
    <scope>NUCLEOTIDE SEQUENCE [LARGE SCALE GENOMIC DNA]</scope>
    <source>
        <strain evidence="11 12">MAVP-3</strain>
    </source>
</reference>
<proteinExistence type="inferred from homology"/>
<comment type="pathway">
    <text evidence="8">Cofactor biosynthesis; adenosylcobalamin biosynthesis; precorrin-2 from uroporphyrinogen III: step 1/1.</text>
</comment>
<dbReference type="InterPro" id="IPR006366">
    <property type="entry name" value="CobA/CysG_C"/>
</dbReference>
<dbReference type="CDD" id="cd11642">
    <property type="entry name" value="SUMT"/>
    <property type="match status" value="1"/>
</dbReference>
<evidence type="ECO:0000256" key="8">
    <source>
        <dbReference type="ARBA" id="ARBA00060548"/>
    </source>
</evidence>
<evidence type="ECO:0000256" key="6">
    <source>
        <dbReference type="ARBA" id="ARBA00023244"/>
    </source>
</evidence>
<dbReference type="GO" id="GO:0004851">
    <property type="term" value="F:uroporphyrin-III C-methyltransferase activity"/>
    <property type="evidence" value="ECO:0007669"/>
    <property type="project" value="UniProtKB-EC"/>
</dbReference>
<feature type="domain" description="Tetrapyrrole methylase" evidence="10">
    <location>
        <begin position="14"/>
        <end position="164"/>
    </location>
</feature>
<dbReference type="InterPro" id="IPR000878">
    <property type="entry name" value="4pyrrol_Mease"/>
</dbReference>
<gene>
    <name evidence="11" type="primary">cobA</name>
    <name evidence="11" type="ORF">CA163_04565</name>
</gene>
<dbReference type="NCBIfam" id="NF004790">
    <property type="entry name" value="PRK06136.1"/>
    <property type="match status" value="1"/>
</dbReference>
<comment type="similarity">
    <text evidence="1 9">Belongs to the precorrin methyltransferase family.</text>
</comment>
<dbReference type="InterPro" id="IPR035996">
    <property type="entry name" value="4pyrrol_Methylase_sf"/>
</dbReference>
<sequence length="204" mass="21917">ADWIYVGKRCGQPSIGQEEICGLMVSLAQQGKRVVRLKGGDPFVFGRGGEEALALVKHAIPYEVIPGITAAIGCSANSLIPLTHRGVARSVTFVTGQVVTGAFEAWSQLMQSGQTLVFYMGLEKSSQIQTGLISSGLRENFPVAVITHGCSPQQQVYVTQLNQLNELSITLKGVSPALIVMGEVVKLREQLIETVQSVTEYEGI</sequence>
<evidence type="ECO:0000256" key="2">
    <source>
        <dbReference type="ARBA" id="ARBA00012162"/>
    </source>
</evidence>
<evidence type="ECO:0000256" key="4">
    <source>
        <dbReference type="ARBA" id="ARBA00022679"/>
    </source>
</evidence>
<dbReference type="EMBL" id="NIXT01000152">
    <property type="protein sequence ID" value="OXE34000.1"/>
    <property type="molecule type" value="Genomic_DNA"/>
</dbReference>
<dbReference type="AlphaFoldDB" id="A0A227JG55"/>
<dbReference type="SUPFAM" id="SSF53790">
    <property type="entry name" value="Tetrapyrrole methylase"/>
    <property type="match status" value="1"/>
</dbReference>
<dbReference type="Gene3D" id="3.40.1010.10">
    <property type="entry name" value="Cobalt-precorrin-4 Transmethylase, Domain 1"/>
    <property type="match status" value="1"/>
</dbReference>
<evidence type="ECO:0000256" key="3">
    <source>
        <dbReference type="ARBA" id="ARBA00022603"/>
    </source>
</evidence>
<dbReference type="NCBIfam" id="TIGR01469">
    <property type="entry name" value="cobA_cysG_Cterm"/>
    <property type="match status" value="1"/>
</dbReference>
<keyword evidence="3 9" id="KW-0489">Methyltransferase</keyword>
<name>A0A227JG55_VIBPH</name>
<evidence type="ECO:0000313" key="12">
    <source>
        <dbReference type="Proteomes" id="UP000214596"/>
    </source>
</evidence>
<evidence type="ECO:0000313" key="11">
    <source>
        <dbReference type="EMBL" id="OXE34000.1"/>
    </source>
</evidence>
<dbReference type="EC" id="2.1.1.107" evidence="2"/>
<dbReference type="InterPro" id="IPR014777">
    <property type="entry name" value="4pyrrole_Mease_sub1"/>
</dbReference>
<dbReference type="Proteomes" id="UP000214596">
    <property type="component" value="Unassembled WGS sequence"/>
</dbReference>
<evidence type="ECO:0000256" key="9">
    <source>
        <dbReference type="RuleBase" id="RU003960"/>
    </source>
</evidence>
<evidence type="ECO:0000256" key="1">
    <source>
        <dbReference type="ARBA" id="ARBA00005879"/>
    </source>
</evidence>